<feature type="region of interest" description="Disordered" evidence="1">
    <location>
        <begin position="2680"/>
        <end position="2764"/>
    </location>
</feature>
<evidence type="ECO:0000256" key="1">
    <source>
        <dbReference type="SAM" id="MobiDB-lite"/>
    </source>
</evidence>
<feature type="region of interest" description="Disordered" evidence="1">
    <location>
        <begin position="1783"/>
        <end position="1807"/>
    </location>
</feature>
<feature type="compositionally biased region" description="Basic and acidic residues" evidence="1">
    <location>
        <begin position="315"/>
        <end position="326"/>
    </location>
</feature>
<feature type="compositionally biased region" description="Basic and acidic residues" evidence="1">
    <location>
        <begin position="2053"/>
        <end position="2062"/>
    </location>
</feature>
<keyword evidence="3" id="KW-1185">Reference proteome</keyword>
<feature type="compositionally biased region" description="Basic and acidic residues" evidence="1">
    <location>
        <begin position="1459"/>
        <end position="1468"/>
    </location>
</feature>
<sequence length="3192" mass="349651">MAASQEFEQSNSSQVKQIETQLLRLGSVESNEGLEKGWRTADVVQKSSSSSSLSKQVIAKTVRSQSTQNVANSSMATQNVANLSISSENVANTSISTQNSQLEVRLVGKDNVAKQLIVVLEEAWEVVNAEVTMRRSSVAKKDQKFKISEFVERREEVTDGIWSTRVEEMKTARDFSESTNETLEMKTFESQEEVQNNEFSQKRSIETRKASQTFSEAIRESQERIFKIEETKKTEDIGQVEAEELVGKTLRQKSSLGDVANLQEQGEEEVNTDGTFGSITAPGPAEGFASTKFLEERKSRAQLTKQASIEVFQSSEHKLRRNEEHGISSVKHRSSSRESVKLAGRTPLSREASLEGRFTVPDSWSSIEHRLRTPSVDSAALRVRQPSEECVLGMWNTRKGEETRKTLPTKSTEKDGAQLATKASMNVSSETNLALSQDELLEGGKKIFGEQLRQIISAEFGIASDSLDKFLELMPKLHWESITLPEKERRKIAINIRALCPVHYDALSIVGRIQAPPTAEDGAEIVFKEVRGFNIAVHLKECLETAILQNEEFSNITPKEQTIFSSLLATMVSCDLTALASTHVENETNMDYHRRPAPREVQKVLRTASTTKIDNRFTETREEMVHGIWSSDSFVEGVSGKILQRSKSTESVQLKARASVERSCSKDAQLAREVREGSSTTIGFSLSEEVKRRLSIDEQTKSAVLSRGEAVRSQWKSFDTPREARASSTVRELGKADVETGGVLGQLSSPLPEYAGAEKKIQEKNFVGVSSRMSASREVLQNQEQTFERKNSVHETFKKIDTSSVQTATLRGKAPVDQEISTDKAFGSQESQKNVEQLRKAALTEHAFIDAQETSETTATGLWRTSSNAEASTGFFLQKTLSTQSLDKHLAAPISTTVDVSEDLTGEGSEIRAATFSEKSTDRLTKNFGISQSEAVHRFDGPNEAGEGKILLGEKRVNSAVGNVFEQSVQSLKFGGTFGELEAPMQQEEDVEQVFRERRLVRTSSVVREPSEESLNQTEFLRRSDSFDSSARRTLSMKNRERASLSRKASTERRTSYDAMMAKVPRTDSVERIHQDSRRGYASMSATESQTESAFGEWSTKASADGAKQIVKSKPTADEKTSFNAKNLPPRDEESFALWSTSLPESAIVTLREHLTETDQFKLDTNQQNVSTEDLVVKLERVNSVSKATGLMKATSDVEVDRMFGIETTSSGTSLEKRAQIESWISSLPDKTTADEAFADVQEFLESETTIGGSAGRIEAPAEQYLDSSIEMKHKMSVSVNHQMAASKTEQIEKPFNLESTKGLQEGVTKDFSDKGHASEDLKTAWHETAADASLSFDTESGVARVDNKIPRTEQETKKLRESREEEIVGLWNTSSQGELADKTMGLKTKAEKMSLETMAATETENEITAGLNRSPSQEVNEKIPSKTLEEASAEFAISAGSCETSIKREDDENQTQRTFRDSKSEEARRNLHEFGKADASMGFAADSLTSPQPASEQAEKILIETRHLRGSLTGRATTTVDTVQDSNISRQDEFSAEASLTKQVPRADSAVKETKQAESNTVRTESVKHLDESHGSTTATLQAGRQEESMKSLRESKKEEIVGLWRTSSHGELTEKTLPENVDAEQLKLWTKAPVEETAAMTAGFKNEADGEVSGKLDFKTTDAADAKFGIVVGSCEKSMQKKVHENEAQKVLKDSRNEEAKRLLHEFGEAEAGMGFTADNLTSPQPAFEQAEKILAEKRQVSGSLTGKASTTVDAVQDSDVSRQGDFSAEASLTKQVPRAESVIKETKQPESNIIQTQSTKNMAESQDSTTISLKSQNQEKTVKSTFESKEEEVVGLWRTSSRGELTQKTLPENVDAEQLKLMTKAPVEETAAMTAGLQRDATEEAFERFSLRMSEGIEAQFGIAAGVCDASMQKDTLENRTQGILKDSKNEEARRNLHEFGKADASMGFVANDLTSPQPAFEQTEKVLIEKRHLSSSLTGKATTTVDAIQDSDVCRQGDFSAEASLLKQVPRAEKASKETRQAEFETVETQSTKHLAGTQDSTAISLKSRNQEESTRSLLESREEEIVGLWRTSSHGELTEKTLPVNANAEQLKLTAKAPIEETSGISAGLQKNNQEEVSGKIVSRILEGTDGKFAIAVGACESTMTKEDDSNDAETVLKKVSEGQASQKVCEFGKTEAGMGFVADSLTSPQPAFEQTEKILAEKRQISSSLTGVATTIVDAVQDSNMSRQGEFSAEASLTKQVPRADSAVKGTKQAESNTVGTESVKHLEESRESTTATLQAGRQEKSVTNLRETKEEEIVGLWRTSSHGELAHKTLPENAETEKIHLLTKAAEETSTGVSTGLEKTATEEVSGKMAFKTTGAADAKFGIAAGACESSMQKDADENQTQRILKDSKSEEAKRNLHEFGKAEAGMGFTADSLTSPQPAFEQTEKTLTEKRQISGSLTGKATTTVDAVQDSNISRQGELSAEASFSKQVPRAESVNKDTRQSEVMEVGTESTKKTLESHDSTEILLKLGNHEKSVTSMRESKEEEIVGLWRTSSRGELTETVLTENTNPEQLHLRTKAAAEATTGISSGLQRRPVEGVEGTVAFQTLEGAEAKFGISTEAFKTSMQREESTKNAQTILKASKREDASQKIHEFGQVDAGLGFVADSLVSPQEAREQTESVLIEKRNFSSSLTSQATTTTDAVNESDVKRENSEGSASMTKQMPRAESVSKDTKQSEFETVETRSAKHLAESQDSTSISLKSRNQEESTRSLIESREEEIVGLWRTSSRGELAQKTLPENFDAEKLQLSTKAASEAMAGVSAGLQKAPTEQVAGKMSLRTSEETEAKFGIASESYETSMKKAESSNNVQTLLKDSTGADTSKKVYEFGKADAGLGFVADSLVSPQPAFEHAEGVILDKRNISSSLTGKATTTVDVVQDSDISHHGVFSAEAHLTKRDIRAESVAKETKQSEFNTIETNTTKQALDSQGSTATTLQAARQEKSETIVYESKEEEIVGLWRTSSHGQLAQKTLPENAETEKIHLLTKAAEETSTGVCTGLVKTATEEVSGKMAFKTTDAADANFGIAAGACESSMQKDADENQTQRILKDSKSEEAKRNLHEFGKAEAGMGFTADSLTSPQPAFGQTEKTLTEKRQISGSLTGKGSTTVDAVQDSNIVHQSDFSCRSFFDKTSLQGRICSQRY</sequence>
<dbReference type="EMBL" id="CAJGYM010000147">
    <property type="protein sequence ID" value="CAD6198986.1"/>
    <property type="molecule type" value="Genomic_DNA"/>
</dbReference>
<feature type="region of interest" description="Disordered" evidence="1">
    <location>
        <begin position="1026"/>
        <end position="1056"/>
    </location>
</feature>
<feature type="compositionally biased region" description="Polar residues" evidence="1">
    <location>
        <begin position="2031"/>
        <end position="2052"/>
    </location>
</feature>
<proteinExistence type="predicted"/>
<feature type="region of interest" description="Disordered" evidence="1">
    <location>
        <begin position="2014"/>
        <end position="2062"/>
    </location>
</feature>
<feature type="region of interest" description="Disordered" evidence="1">
    <location>
        <begin position="2466"/>
        <end position="2510"/>
    </location>
</feature>
<feature type="region of interest" description="Disordered" evidence="1">
    <location>
        <begin position="187"/>
        <end position="206"/>
    </location>
</feature>
<feature type="compositionally biased region" description="Basic and acidic residues" evidence="1">
    <location>
        <begin position="2719"/>
        <end position="2742"/>
    </location>
</feature>
<organism evidence="2 3">
    <name type="scientific">Caenorhabditis auriculariae</name>
    <dbReference type="NCBI Taxonomy" id="2777116"/>
    <lineage>
        <taxon>Eukaryota</taxon>
        <taxon>Metazoa</taxon>
        <taxon>Ecdysozoa</taxon>
        <taxon>Nematoda</taxon>
        <taxon>Chromadorea</taxon>
        <taxon>Rhabditida</taxon>
        <taxon>Rhabditina</taxon>
        <taxon>Rhabditomorpha</taxon>
        <taxon>Rhabditoidea</taxon>
        <taxon>Rhabditidae</taxon>
        <taxon>Peloderinae</taxon>
        <taxon>Caenorhabditis</taxon>
    </lineage>
</organism>
<feature type="compositionally biased region" description="Basic and acidic residues" evidence="1">
    <location>
        <begin position="1586"/>
        <end position="1596"/>
    </location>
</feature>
<feature type="compositionally biased region" description="Polar residues" evidence="1">
    <location>
        <begin position="2743"/>
        <end position="2753"/>
    </location>
</feature>
<feature type="compositionally biased region" description="Low complexity" evidence="1">
    <location>
        <begin position="2680"/>
        <end position="2691"/>
    </location>
</feature>
<gene>
    <name evidence="2" type="ORF">CAUJ_LOCUS14891</name>
</gene>
<comment type="caution">
    <text evidence="2">The sequence shown here is derived from an EMBL/GenBank/DDBJ whole genome shotgun (WGS) entry which is preliminary data.</text>
</comment>
<feature type="compositionally biased region" description="Basic and acidic residues" evidence="1">
    <location>
        <begin position="2754"/>
        <end position="2764"/>
    </location>
</feature>
<feature type="compositionally biased region" description="Basic and acidic residues" evidence="1">
    <location>
        <begin position="2486"/>
        <end position="2495"/>
    </location>
</feature>
<name>A0A8S1HVI1_9PELO</name>
<feature type="compositionally biased region" description="Basic and acidic residues" evidence="1">
    <location>
        <begin position="1038"/>
        <end position="1056"/>
    </location>
</feature>
<feature type="region of interest" description="Disordered" evidence="1">
    <location>
        <begin position="264"/>
        <end position="284"/>
    </location>
</feature>
<feature type="region of interest" description="Disordered" evidence="1">
    <location>
        <begin position="1447"/>
        <end position="1468"/>
    </location>
</feature>
<feature type="region of interest" description="Disordered" evidence="1">
    <location>
        <begin position="2238"/>
        <end position="2268"/>
    </location>
</feature>
<accession>A0A8S1HVI1</accession>
<feature type="compositionally biased region" description="Polar residues" evidence="1">
    <location>
        <begin position="1792"/>
        <end position="1807"/>
    </location>
</feature>
<feature type="region of interest" description="Disordered" evidence="1">
    <location>
        <begin position="314"/>
        <end position="348"/>
    </location>
</feature>
<dbReference type="Proteomes" id="UP000835052">
    <property type="component" value="Unassembled WGS sequence"/>
</dbReference>
<feature type="compositionally biased region" description="Basic and acidic residues" evidence="1">
    <location>
        <begin position="1566"/>
        <end position="1575"/>
    </location>
</feature>
<evidence type="ECO:0000313" key="2">
    <source>
        <dbReference type="EMBL" id="CAD6198986.1"/>
    </source>
</evidence>
<evidence type="ECO:0000313" key="3">
    <source>
        <dbReference type="Proteomes" id="UP000835052"/>
    </source>
</evidence>
<feature type="region of interest" description="Disordered" evidence="1">
    <location>
        <begin position="1535"/>
        <end position="1596"/>
    </location>
</feature>
<reference evidence="2" key="1">
    <citation type="submission" date="2020-10" db="EMBL/GenBank/DDBJ databases">
        <authorList>
            <person name="Kikuchi T."/>
        </authorList>
    </citation>
    <scope>NUCLEOTIDE SEQUENCE</scope>
    <source>
        <strain evidence="2">NKZ352</strain>
    </source>
</reference>
<protein>
    <submittedName>
        <fullName evidence="2">Uncharacterized protein</fullName>
    </submittedName>
</protein>
<feature type="compositionally biased region" description="Basic and acidic residues" evidence="1">
    <location>
        <begin position="2014"/>
        <end position="2027"/>
    </location>
</feature>
<feature type="compositionally biased region" description="Polar residues" evidence="1">
    <location>
        <begin position="2466"/>
        <end position="2479"/>
    </location>
</feature>